<evidence type="ECO:0000256" key="1">
    <source>
        <dbReference type="SAM" id="MobiDB-lite"/>
    </source>
</evidence>
<feature type="non-terminal residue" evidence="2">
    <location>
        <position position="60"/>
    </location>
</feature>
<comment type="caution">
    <text evidence="2">The sequence shown here is derived from an EMBL/GenBank/DDBJ whole genome shotgun (WGS) entry which is preliminary data.</text>
</comment>
<evidence type="ECO:0000313" key="3">
    <source>
        <dbReference type="Proteomes" id="UP000823775"/>
    </source>
</evidence>
<evidence type="ECO:0000313" key="2">
    <source>
        <dbReference type="EMBL" id="MCD7453847.1"/>
    </source>
</evidence>
<feature type="compositionally biased region" description="Basic and acidic residues" evidence="1">
    <location>
        <begin position="30"/>
        <end position="43"/>
    </location>
</feature>
<protein>
    <submittedName>
        <fullName evidence="2">Uncharacterized protein</fullName>
    </submittedName>
</protein>
<proteinExistence type="predicted"/>
<dbReference type="EMBL" id="JACEIK010000269">
    <property type="protein sequence ID" value="MCD7453847.1"/>
    <property type="molecule type" value="Genomic_DNA"/>
</dbReference>
<name>A0ABS8S525_DATST</name>
<organism evidence="2 3">
    <name type="scientific">Datura stramonium</name>
    <name type="common">Jimsonweed</name>
    <name type="synonym">Common thornapple</name>
    <dbReference type="NCBI Taxonomy" id="4076"/>
    <lineage>
        <taxon>Eukaryota</taxon>
        <taxon>Viridiplantae</taxon>
        <taxon>Streptophyta</taxon>
        <taxon>Embryophyta</taxon>
        <taxon>Tracheophyta</taxon>
        <taxon>Spermatophyta</taxon>
        <taxon>Magnoliopsida</taxon>
        <taxon>eudicotyledons</taxon>
        <taxon>Gunneridae</taxon>
        <taxon>Pentapetalae</taxon>
        <taxon>asterids</taxon>
        <taxon>lamiids</taxon>
        <taxon>Solanales</taxon>
        <taxon>Solanaceae</taxon>
        <taxon>Solanoideae</taxon>
        <taxon>Datureae</taxon>
        <taxon>Datura</taxon>
    </lineage>
</organism>
<dbReference type="Proteomes" id="UP000823775">
    <property type="component" value="Unassembled WGS sequence"/>
</dbReference>
<accession>A0ABS8S525</accession>
<gene>
    <name evidence="2" type="ORF">HAX54_022343</name>
</gene>
<feature type="region of interest" description="Disordered" evidence="1">
    <location>
        <begin position="30"/>
        <end position="60"/>
    </location>
</feature>
<sequence>MLDEEPIIDKGAEAARKPIVLKRLVPSTKKGKEVEIQKQDDPIFRPPLPFPQQVKNKAKE</sequence>
<keyword evidence="3" id="KW-1185">Reference proteome</keyword>
<reference evidence="2 3" key="1">
    <citation type="journal article" date="2021" name="BMC Genomics">
        <title>Datura genome reveals duplications of psychoactive alkaloid biosynthetic genes and high mutation rate following tissue culture.</title>
        <authorList>
            <person name="Rajewski A."/>
            <person name="Carter-House D."/>
            <person name="Stajich J."/>
            <person name="Litt A."/>
        </authorList>
    </citation>
    <scope>NUCLEOTIDE SEQUENCE [LARGE SCALE GENOMIC DNA]</scope>
    <source>
        <strain evidence="2">AR-01</strain>
    </source>
</reference>